<proteinExistence type="predicted"/>
<organism evidence="2 3">
    <name type="scientific">[Ruminococcus] lactaris</name>
    <dbReference type="NCBI Taxonomy" id="46228"/>
    <lineage>
        <taxon>Bacteria</taxon>
        <taxon>Bacillati</taxon>
        <taxon>Bacillota</taxon>
        <taxon>Clostridia</taxon>
        <taxon>Lachnospirales</taxon>
        <taxon>Lachnospiraceae</taxon>
        <taxon>Mediterraneibacter</taxon>
    </lineage>
</organism>
<keyword evidence="1" id="KW-0472">Membrane</keyword>
<feature type="transmembrane region" description="Helical" evidence="1">
    <location>
        <begin position="96"/>
        <end position="118"/>
    </location>
</feature>
<comment type="caution">
    <text evidence="2">The sequence shown here is derived from an EMBL/GenBank/DDBJ whole genome shotgun (WGS) entry which is preliminary data.</text>
</comment>
<keyword evidence="1" id="KW-0812">Transmembrane</keyword>
<gene>
    <name evidence="2" type="ORF">DXD17_05570</name>
</gene>
<dbReference type="RefSeq" id="WP_117687950.1">
    <property type="nucleotide sequence ID" value="NZ_QSQN01000011.1"/>
</dbReference>
<evidence type="ECO:0000313" key="3">
    <source>
        <dbReference type="Proteomes" id="UP000260793"/>
    </source>
</evidence>
<sequence>MKSIIKYPMLFLFGGSIYYLLEIIFRGYSFPAMAVCGGLCFIICGVINERSRCMPLVLQQLIAASGITVIEFISGLILNVWLGLNMWDYSNMPGNVLGQICPQFMILWFFLSAVGIILDDVIRWRLFGEEKPHYHLFKKGHHRK</sequence>
<keyword evidence="1" id="KW-1133">Transmembrane helix</keyword>
<dbReference type="Pfam" id="PF06541">
    <property type="entry name" value="ABC_trans_CmpB"/>
    <property type="match status" value="1"/>
</dbReference>
<dbReference type="InterPro" id="IPR010540">
    <property type="entry name" value="CmpB_TMEM229"/>
</dbReference>
<evidence type="ECO:0000256" key="1">
    <source>
        <dbReference type="SAM" id="Phobius"/>
    </source>
</evidence>
<dbReference type="AlphaFoldDB" id="A0A3E4LUG6"/>
<name>A0A3E4LUG6_9FIRM</name>
<reference evidence="2 3" key="1">
    <citation type="submission" date="2018-08" db="EMBL/GenBank/DDBJ databases">
        <title>A genome reference for cultivated species of the human gut microbiota.</title>
        <authorList>
            <person name="Zou Y."/>
            <person name="Xue W."/>
            <person name="Luo G."/>
        </authorList>
    </citation>
    <scope>NUCLEOTIDE SEQUENCE [LARGE SCALE GENOMIC DNA]</scope>
    <source>
        <strain evidence="2 3">TF11-7</strain>
    </source>
</reference>
<evidence type="ECO:0008006" key="4">
    <source>
        <dbReference type="Google" id="ProtNLM"/>
    </source>
</evidence>
<protein>
    <recommendedName>
        <fullName evidence="4">ABC transporter permease</fullName>
    </recommendedName>
</protein>
<feature type="transmembrane region" description="Helical" evidence="1">
    <location>
        <begin position="31"/>
        <end position="49"/>
    </location>
</feature>
<feature type="transmembrane region" description="Helical" evidence="1">
    <location>
        <begin position="61"/>
        <end position="84"/>
    </location>
</feature>
<feature type="transmembrane region" description="Helical" evidence="1">
    <location>
        <begin position="7"/>
        <end position="25"/>
    </location>
</feature>
<dbReference type="EMBL" id="QSQN01000011">
    <property type="protein sequence ID" value="RGK41077.1"/>
    <property type="molecule type" value="Genomic_DNA"/>
</dbReference>
<dbReference type="Proteomes" id="UP000260793">
    <property type="component" value="Unassembled WGS sequence"/>
</dbReference>
<evidence type="ECO:0000313" key="2">
    <source>
        <dbReference type="EMBL" id="RGK41077.1"/>
    </source>
</evidence>
<accession>A0A3E4LUG6</accession>